<feature type="compositionally biased region" description="Low complexity" evidence="12">
    <location>
        <begin position="133"/>
        <end position="150"/>
    </location>
</feature>
<evidence type="ECO:0000256" key="5">
    <source>
        <dbReference type="ARBA" id="ARBA00023015"/>
    </source>
</evidence>
<evidence type="ECO:0000256" key="10">
    <source>
        <dbReference type="ARBA" id="ARBA00032008"/>
    </source>
</evidence>
<feature type="domain" description="MID" evidence="15">
    <location>
        <begin position="957"/>
        <end position="1122"/>
    </location>
</feature>
<feature type="region of interest" description="Disordered" evidence="12">
    <location>
        <begin position="774"/>
        <end position="793"/>
    </location>
</feature>
<dbReference type="GO" id="GO:0045944">
    <property type="term" value="P:positive regulation of transcription by RNA polymerase II"/>
    <property type="evidence" value="ECO:0007669"/>
    <property type="project" value="TreeGrafter"/>
</dbReference>
<evidence type="ECO:0000256" key="7">
    <source>
        <dbReference type="ARBA" id="ARBA00023163"/>
    </source>
</evidence>
<evidence type="ECO:0000256" key="3">
    <source>
        <dbReference type="ARBA" id="ARBA00019618"/>
    </source>
</evidence>
<dbReference type="GO" id="GO:0016592">
    <property type="term" value="C:mediator complex"/>
    <property type="evidence" value="ECO:0007669"/>
    <property type="project" value="InterPro"/>
</dbReference>
<dbReference type="InterPro" id="IPR009401">
    <property type="entry name" value="Med13_C"/>
</dbReference>
<comment type="function">
    <text evidence="9 11">Component of the SRB8-11 complex. The SRB8-11 complex is a regulatory module of the Mediator complex which is itself involved in regulation of basal and activated RNA polymerase II-dependent transcription. The SRB8-11 complex may be involved in the transcriptional repression of a subset of genes regulated by Mediator. It may inhibit the association of the Mediator complex with RNA polymerase II to form the holoenzyme complex.</text>
</comment>
<dbReference type="GeneID" id="83176903"/>
<evidence type="ECO:0000256" key="11">
    <source>
        <dbReference type="RuleBase" id="RU364134"/>
    </source>
</evidence>
<evidence type="ECO:0000256" key="8">
    <source>
        <dbReference type="ARBA" id="ARBA00023242"/>
    </source>
</evidence>
<dbReference type="PANTHER" id="PTHR48249">
    <property type="entry name" value="MEDIATOR OF RNA POLYMERASE II TRANSCRIPTION SUBUNIT 13"/>
    <property type="match status" value="1"/>
</dbReference>
<evidence type="ECO:0000313" key="17">
    <source>
        <dbReference type="Proteomes" id="UP001150904"/>
    </source>
</evidence>
<feature type="region of interest" description="Disordered" evidence="12">
    <location>
        <begin position="460"/>
        <end position="640"/>
    </location>
</feature>
<keyword evidence="5 11" id="KW-0805">Transcription regulation</keyword>
<dbReference type="PANTHER" id="PTHR48249:SF3">
    <property type="entry name" value="MEDIATOR OF RNA POLYMERASE II TRANSCRIPTION SUBUNIT 13"/>
    <property type="match status" value="1"/>
</dbReference>
<feature type="compositionally biased region" description="Polar residues" evidence="12">
    <location>
        <begin position="490"/>
        <end position="500"/>
    </location>
</feature>
<feature type="compositionally biased region" description="Low complexity" evidence="12">
    <location>
        <begin position="614"/>
        <end position="624"/>
    </location>
</feature>
<evidence type="ECO:0000256" key="12">
    <source>
        <dbReference type="SAM" id="MobiDB-lite"/>
    </source>
</evidence>
<proteinExistence type="inferred from homology"/>
<feature type="domain" description="Mediator complex subunit Med13 C-terminal" evidence="13">
    <location>
        <begin position="1132"/>
        <end position="1442"/>
    </location>
</feature>
<keyword evidence="7 11" id="KW-0804">Transcription</keyword>
<feature type="compositionally biased region" description="Low complexity" evidence="12">
    <location>
        <begin position="1294"/>
        <end position="1306"/>
    </location>
</feature>
<reference evidence="16" key="2">
    <citation type="journal article" date="2023" name="IMA Fungus">
        <title>Comparative genomic study of the Penicillium genus elucidates a diverse pangenome and 15 lateral gene transfer events.</title>
        <authorList>
            <person name="Petersen C."/>
            <person name="Sorensen T."/>
            <person name="Nielsen M.R."/>
            <person name="Sondergaard T.E."/>
            <person name="Sorensen J.L."/>
            <person name="Fitzpatrick D.A."/>
            <person name="Frisvad J.C."/>
            <person name="Nielsen K.L."/>
        </authorList>
    </citation>
    <scope>NUCLEOTIDE SEQUENCE</scope>
    <source>
        <strain evidence="16">IBT 15544</strain>
    </source>
</reference>
<evidence type="ECO:0000256" key="1">
    <source>
        <dbReference type="ARBA" id="ARBA00004123"/>
    </source>
</evidence>
<dbReference type="Proteomes" id="UP001150904">
    <property type="component" value="Unassembled WGS sequence"/>
</dbReference>
<accession>A0A9W9NA91</accession>
<feature type="compositionally biased region" description="Polar residues" evidence="12">
    <location>
        <begin position="1307"/>
        <end position="1318"/>
    </location>
</feature>
<dbReference type="Pfam" id="PF11597">
    <property type="entry name" value="Med13_N"/>
    <property type="match status" value="1"/>
</dbReference>
<sequence>MDFPGGAPTNVHLVDGFSTIYWRIYTEEPSITNPAVEGPANGYTILRHLGRLKNLEARLRSLNCLASCPRRLGLWVFSSTPNFESLRSLYVKEGDSATTKILVDTTSLRVSASGNITSQNLIRGLSSESQDHSGPQSSGSQRPQQGQPSSRRPDGYSGSAAIYASLISAVTGAVSIHLVRRYGALPLGSRTLFTPVEQLGYESPRIESESVLSKSYLTTLNVQLNASGTFTIAPQTISQEGIARLCSPLDDISDVLRVQPGSDLWLCPNGAVARLVTANLESPTVPSPGYSNPEDTATKRRQWKLDVVQWLTNFGLRIESVDEEPWVEVEVWEPFFARLAGEAWRQNEESQSPLPLKRMLWPARFCFRRCGQPIQSSLLRDSLDDPLEFVGQWSSEAGSLNLNHHTQTIPILEEPQSKDHEMSSPRVDNGEIFESLSRMAQYPDLQATNLVYPTPPDGAAAMGMNHTNPSDAFPDDVDFLSPAAPHDKNTSNAESTSNAPIGTGKYDASDDDDLFGEMNEKDFGSKGITDADFSFFDDPDLEGMGGEATMGSLEETPPEPLESTGPGEEEVDGNAEPTTDLLKKVDPVQHPEEEHAPEAVQNNESEPVDVPMTSAGSGPSSPAPKSQPISPPLSPVEIKKILFSGSRTNSMEQPKEPHLPQGHYHPIAFEKKIGDWDRKYGSAGKFWFSTSAKPDNSDQNPNTIPTVGIPHRGRLSVSHTKSNGTNASPLALEDRSRSSSASSSDSSEYSNELPQHAPTPLALPTLKRKRVLSDSDIQSAASPAKSSGVPEGNLGSKAENSTFLGNFLANFSDWSLTGYFSALQIQQLPVLLRREDQMPIAQLLVDQITQSSLDHLLGGNVGLFGLESDILGLRMCLEDTSFLGDMSKLDLKGYASLHDELVADSTQQSSKDLGRSPISKVAAPHLRVRRGKEYLEALPPAISFWETFGLEPARGPKDISAYCIHPDTAAKAADSFLSRFGLTYQSCNFGSHARGDKSMAFEEGLRAWGTESSYASMMQALKRLCEELGADLSQSSPSTENCVVYIVNPFPHAAALADICVAFWYLFQQLVANADLRESRQVNDVTLQIIPMDFMTSSESMVVPTQTDYLNLALEVYGRCRPKEADLSPVLCAPAILLTDPLPKALHFRLASEKGSPLQDGRSLHVACSKSADQRWMSVAWSDGTGSIQTTMSYCLRYRSKGAARTVAEVRNEIWATTKHIMDKFQARWKVVLVNTEPMDQDDVDGWSTLAEHLNKMRPGSLELVIITVNTTPDLILEAPTTSMTTAVLNSHFSSTPVSTPNPSVSIASPEQSGNAPTPSAIYNAPTPTEPSLEPDSDVVLADISDESWAVILSHRLNSSPHVTEFRPALASGHLLRRKGTTDGDGVFAMTVNLIYSQRPSSSHENTLKETLCMYRDLSSLARARGMRGVQNNTLPWHIATALRAQELLSYVF</sequence>
<feature type="region of interest" description="Disordered" evidence="12">
    <location>
        <begin position="690"/>
        <end position="765"/>
    </location>
</feature>
<gene>
    <name evidence="16" type="ORF">N7498_002540</name>
</gene>
<dbReference type="InterPro" id="IPR021643">
    <property type="entry name" value="Mediator_Med13_N"/>
</dbReference>
<keyword evidence="4 11" id="KW-0678">Repressor</keyword>
<dbReference type="GO" id="GO:0003713">
    <property type="term" value="F:transcription coactivator activity"/>
    <property type="evidence" value="ECO:0007669"/>
    <property type="project" value="TreeGrafter"/>
</dbReference>
<dbReference type="RefSeq" id="XP_058311946.1">
    <property type="nucleotide sequence ID" value="XM_058449602.1"/>
</dbReference>
<comment type="caution">
    <text evidence="16">The sequence shown here is derived from an EMBL/GenBank/DDBJ whole genome shotgun (WGS) entry which is preliminary data.</text>
</comment>
<organism evidence="16 17">
    <name type="scientific">Penicillium cinerascens</name>
    <dbReference type="NCBI Taxonomy" id="70096"/>
    <lineage>
        <taxon>Eukaryota</taxon>
        <taxon>Fungi</taxon>
        <taxon>Dikarya</taxon>
        <taxon>Ascomycota</taxon>
        <taxon>Pezizomycotina</taxon>
        <taxon>Eurotiomycetes</taxon>
        <taxon>Eurotiomycetidae</taxon>
        <taxon>Eurotiales</taxon>
        <taxon>Aspergillaceae</taxon>
        <taxon>Penicillium</taxon>
    </lineage>
</organism>
<reference evidence="16" key="1">
    <citation type="submission" date="2022-12" db="EMBL/GenBank/DDBJ databases">
        <authorList>
            <person name="Petersen C."/>
        </authorList>
    </citation>
    <scope>NUCLEOTIDE SEQUENCE</scope>
    <source>
        <strain evidence="16">IBT 15544</strain>
    </source>
</reference>
<keyword evidence="17" id="KW-1185">Reference proteome</keyword>
<name>A0A9W9NA91_9EURO</name>
<dbReference type="Pfam" id="PF06333">
    <property type="entry name" value="Med13_C"/>
    <property type="match status" value="1"/>
</dbReference>
<evidence type="ECO:0000256" key="2">
    <source>
        <dbReference type="ARBA" id="ARBA00009354"/>
    </source>
</evidence>
<feature type="compositionally biased region" description="Low complexity" evidence="12">
    <location>
        <begin position="738"/>
        <end position="748"/>
    </location>
</feature>
<evidence type="ECO:0000259" key="14">
    <source>
        <dbReference type="Pfam" id="PF11597"/>
    </source>
</evidence>
<evidence type="ECO:0000259" key="13">
    <source>
        <dbReference type="Pfam" id="PF06333"/>
    </source>
</evidence>
<comment type="subunit">
    <text evidence="11">Component of the SRB8-11 complex, which itself associates with the Mediator complex.</text>
</comment>
<feature type="domain" description="Mediator complex subunit Med13 N-terminal" evidence="14">
    <location>
        <begin position="1"/>
        <end position="369"/>
    </location>
</feature>
<keyword evidence="6 11" id="KW-0010">Activator</keyword>
<feature type="region of interest" description="Disordered" evidence="12">
    <location>
        <begin position="1294"/>
        <end position="1335"/>
    </location>
</feature>
<evidence type="ECO:0000256" key="9">
    <source>
        <dbReference type="ARBA" id="ARBA00025661"/>
    </source>
</evidence>
<feature type="compositionally biased region" description="Basic and acidic residues" evidence="12">
    <location>
        <begin position="581"/>
        <end position="597"/>
    </location>
</feature>
<comment type="subcellular location">
    <subcellularLocation>
        <location evidence="1 11">Nucleus</location>
    </subcellularLocation>
</comment>
<dbReference type="InterPro" id="IPR051139">
    <property type="entry name" value="Mediator_complx_sub13"/>
</dbReference>
<feature type="region of interest" description="Disordered" evidence="12">
    <location>
        <begin position="126"/>
        <end position="155"/>
    </location>
</feature>
<evidence type="ECO:0000256" key="4">
    <source>
        <dbReference type="ARBA" id="ARBA00022491"/>
    </source>
</evidence>
<evidence type="ECO:0000313" key="16">
    <source>
        <dbReference type="EMBL" id="KAJ5216133.1"/>
    </source>
</evidence>
<dbReference type="EMBL" id="JAPQKR010000005">
    <property type="protein sequence ID" value="KAJ5216133.1"/>
    <property type="molecule type" value="Genomic_DNA"/>
</dbReference>
<comment type="similarity">
    <text evidence="2 11">Belongs to the Mediator complex subunit 13 family.</text>
</comment>
<feature type="compositionally biased region" description="Polar residues" evidence="12">
    <location>
        <begin position="690"/>
        <end position="705"/>
    </location>
</feature>
<evidence type="ECO:0000256" key="6">
    <source>
        <dbReference type="ARBA" id="ARBA00023159"/>
    </source>
</evidence>
<protein>
    <recommendedName>
        <fullName evidence="3 11">Mediator of RNA polymerase II transcription subunit 13</fullName>
    </recommendedName>
    <alternativeName>
        <fullName evidence="10 11">Mediator complex subunit 13</fullName>
    </alternativeName>
</protein>
<feature type="compositionally biased region" description="Polar residues" evidence="12">
    <location>
        <begin position="717"/>
        <end position="728"/>
    </location>
</feature>
<evidence type="ECO:0000259" key="15">
    <source>
        <dbReference type="Pfam" id="PF18296"/>
    </source>
</evidence>
<feature type="compositionally biased region" description="Polar residues" evidence="12">
    <location>
        <begin position="775"/>
        <end position="785"/>
    </location>
</feature>
<dbReference type="OrthoDB" id="103819at2759"/>
<keyword evidence="8 11" id="KW-0539">Nucleus</keyword>
<dbReference type="Pfam" id="PF18296">
    <property type="entry name" value="MID_MedPIWI"/>
    <property type="match status" value="1"/>
</dbReference>
<dbReference type="InterPro" id="IPR041285">
    <property type="entry name" value="MID_MedPIWI"/>
</dbReference>